<evidence type="ECO:0000313" key="2">
    <source>
        <dbReference type="Proteomes" id="UP001151234"/>
    </source>
</evidence>
<dbReference type="EMBL" id="JAPJZI010000001">
    <property type="protein sequence ID" value="MDA5399711.1"/>
    <property type="molecule type" value="Genomic_DNA"/>
</dbReference>
<accession>A0A9X3UJW1</accession>
<protein>
    <submittedName>
        <fullName evidence="1">Uncharacterized protein</fullName>
    </submittedName>
</protein>
<gene>
    <name evidence="1" type="ORF">OQ273_14105</name>
</gene>
<organism evidence="1 2">
    <name type="scientific">Hoeflea prorocentri</name>
    <dbReference type="NCBI Taxonomy" id="1922333"/>
    <lineage>
        <taxon>Bacteria</taxon>
        <taxon>Pseudomonadati</taxon>
        <taxon>Pseudomonadota</taxon>
        <taxon>Alphaproteobacteria</taxon>
        <taxon>Hyphomicrobiales</taxon>
        <taxon>Rhizobiaceae</taxon>
        <taxon>Hoeflea</taxon>
    </lineage>
</organism>
<keyword evidence="2" id="KW-1185">Reference proteome</keyword>
<dbReference type="AlphaFoldDB" id="A0A9X3UJW1"/>
<sequence>MTNQVYDRVPDMAGCNCRCQIGIAITAGPQERMMLIYDLLESIILITKANTHGSDDRIVLPQEAYRFMVGIDLIDSVMKFIIPGEDAGAVPGGDRIFEVLLDPVKVRKVRFRQRRHAPNEKGWLKENADIEYIFYKIWRDFANTGAAIGFDDHEPLDLKLIQCFANWRHRNPVAFAKPGKDQTFVSLEEAVDDIAAKLVPDAGILWQPNGVRGSQRFTHVCSIIANSTGG</sequence>
<dbReference type="Proteomes" id="UP001151234">
    <property type="component" value="Unassembled WGS sequence"/>
</dbReference>
<name>A0A9X3UJW1_9HYPH</name>
<comment type="caution">
    <text evidence="1">The sequence shown here is derived from an EMBL/GenBank/DDBJ whole genome shotgun (WGS) entry which is preliminary data.</text>
</comment>
<evidence type="ECO:0000313" key="1">
    <source>
        <dbReference type="EMBL" id="MDA5399711.1"/>
    </source>
</evidence>
<proteinExistence type="predicted"/>
<reference evidence="1" key="1">
    <citation type="submission" date="2022-11" db="EMBL/GenBank/DDBJ databases">
        <title>Draft genome sequence of Hoeflea poritis E7-10 and Hoeflea prorocentri PM5-8, separated from scleractinian coral Porites lutea and marine dinoflagellate.</title>
        <authorList>
            <person name="Zhang G."/>
            <person name="Wei Q."/>
            <person name="Cai L."/>
        </authorList>
    </citation>
    <scope>NUCLEOTIDE SEQUENCE</scope>
    <source>
        <strain evidence="1">PM5-8</strain>
    </source>
</reference>